<dbReference type="Proteomes" id="UP000247696">
    <property type="component" value="Chromosome"/>
</dbReference>
<dbReference type="PANTHER" id="PTHR42788:SF13">
    <property type="entry name" value="ALIPHATIC SULFONATES IMPORT ATP-BINDING PROTEIN SSUB"/>
    <property type="match status" value="1"/>
</dbReference>
<evidence type="ECO:0000313" key="6">
    <source>
        <dbReference type="EMBL" id="AWT25086.1"/>
    </source>
</evidence>
<dbReference type="PANTHER" id="PTHR42788">
    <property type="entry name" value="TAURINE IMPORT ATP-BINDING PROTEIN-RELATED"/>
    <property type="match status" value="1"/>
</dbReference>
<accession>A0A2Z3YMA7</accession>
<name>A0A2Z3YMA7_9CORY</name>
<organism evidence="6 7">
    <name type="scientific">Corynebacterium provencense</name>
    <dbReference type="NCBI Taxonomy" id="1737425"/>
    <lineage>
        <taxon>Bacteria</taxon>
        <taxon>Bacillati</taxon>
        <taxon>Actinomycetota</taxon>
        <taxon>Actinomycetes</taxon>
        <taxon>Mycobacteriales</taxon>
        <taxon>Corynebacteriaceae</taxon>
        <taxon>Corynebacterium</taxon>
    </lineage>
</organism>
<feature type="domain" description="ABC transporter" evidence="5">
    <location>
        <begin position="32"/>
        <end position="260"/>
    </location>
</feature>
<dbReference type="InterPro" id="IPR003439">
    <property type="entry name" value="ABC_transporter-like_ATP-bd"/>
</dbReference>
<dbReference type="STRING" id="1737425.GCA_900049755_02390"/>
<dbReference type="SUPFAM" id="SSF52540">
    <property type="entry name" value="P-loop containing nucleoside triphosphate hydrolases"/>
    <property type="match status" value="1"/>
</dbReference>
<dbReference type="PROSITE" id="PS00211">
    <property type="entry name" value="ABC_TRANSPORTER_1"/>
    <property type="match status" value="1"/>
</dbReference>
<evidence type="ECO:0000313" key="7">
    <source>
        <dbReference type="Proteomes" id="UP000247696"/>
    </source>
</evidence>
<dbReference type="EC" id="3.6.3.-" evidence="6"/>
<reference evidence="7" key="1">
    <citation type="submission" date="2017-11" db="EMBL/GenBank/DDBJ databases">
        <title>Otitis media/interna in a cat caused by the recently described species Corynebacterium provencense.</title>
        <authorList>
            <person name="Kittl S."/>
            <person name="Brodard I."/>
            <person name="Rychener L."/>
            <person name="Jores J."/>
            <person name="Roosje P."/>
            <person name="Gobeli Brawand S."/>
        </authorList>
    </citation>
    <scope>NUCLEOTIDE SEQUENCE [LARGE SCALE GENOMIC DNA]</scope>
    <source>
        <strain evidence="7">17KM38</strain>
    </source>
</reference>
<feature type="compositionally biased region" description="Gly residues" evidence="4">
    <location>
        <begin position="15"/>
        <end position="24"/>
    </location>
</feature>
<evidence type="ECO:0000256" key="3">
    <source>
        <dbReference type="ARBA" id="ARBA00022840"/>
    </source>
</evidence>
<feature type="compositionally biased region" description="Low complexity" evidence="4">
    <location>
        <begin position="1"/>
        <end position="14"/>
    </location>
</feature>
<dbReference type="PROSITE" id="PS50893">
    <property type="entry name" value="ABC_TRANSPORTER_2"/>
    <property type="match status" value="1"/>
</dbReference>
<dbReference type="GO" id="GO:0016887">
    <property type="term" value="F:ATP hydrolysis activity"/>
    <property type="evidence" value="ECO:0007669"/>
    <property type="project" value="InterPro"/>
</dbReference>
<gene>
    <name evidence="6" type="primary">cmpD_1</name>
    <name evidence="6" type="ORF">Csp1_02600</name>
</gene>
<keyword evidence="6" id="KW-0378">Hydrolase</keyword>
<dbReference type="InterPro" id="IPR027417">
    <property type="entry name" value="P-loop_NTPase"/>
</dbReference>
<dbReference type="AlphaFoldDB" id="A0A2Z3YMA7"/>
<dbReference type="RefSeq" id="WP_078057403.1">
    <property type="nucleotide sequence ID" value="NZ_CABKVS010000002.1"/>
</dbReference>
<dbReference type="Pfam" id="PF00005">
    <property type="entry name" value="ABC_tran"/>
    <property type="match status" value="1"/>
</dbReference>
<dbReference type="InterPro" id="IPR050166">
    <property type="entry name" value="ABC_transporter_ATP-bind"/>
</dbReference>
<keyword evidence="2" id="KW-0547">Nucleotide-binding</keyword>
<evidence type="ECO:0000256" key="2">
    <source>
        <dbReference type="ARBA" id="ARBA00022741"/>
    </source>
</evidence>
<keyword evidence="3 6" id="KW-0067">ATP-binding</keyword>
<dbReference type="GO" id="GO:0005524">
    <property type="term" value="F:ATP binding"/>
    <property type="evidence" value="ECO:0007669"/>
    <property type="project" value="UniProtKB-KW"/>
</dbReference>
<sequence>MTAAVPASTAAAGTAGNGGTGPVGGESRVPVVHVADMVKQFGEVTAVTGLNLDLYSNEFVSVVGASGCGKSTLLSVIAGLESATSGTVEINGEPVHGPGRDRGVVFQQATLLPWLTVSENVMFALRGEEGMSRSEKKATVERHLELVGLEGFGDKFPNQLSGGMQQRAALARSLSYRPKVLLMDEPFGALDALTRRSMQALLTRIWEEHKLTVMLITHDIEEAVFTADRVVIMSARPGTVKREVRVDLPRPRDPSVIMTPEFRDLYADIMGEFQ</sequence>
<evidence type="ECO:0000256" key="1">
    <source>
        <dbReference type="ARBA" id="ARBA00022448"/>
    </source>
</evidence>
<dbReference type="KEGG" id="cpre:Csp1_02600"/>
<feature type="region of interest" description="Disordered" evidence="4">
    <location>
        <begin position="1"/>
        <end position="24"/>
    </location>
</feature>
<dbReference type="CDD" id="cd03293">
    <property type="entry name" value="ABC_NrtD_SsuB_transporters"/>
    <property type="match status" value="1"/>
</dbReference>
<dbReference type="InterPro" id="IPR003593">
    <property type="entry name" value="AAA+_ATPase"/>
</dbReference>
<evidence type="ECO:0000256" key="4">
    <source>
        <dbReference type="SAM" id="MobiDB-lite"/>
    </source>
</evidence>
<proteinExistence type="predicted"/>
<protein>
    <submittedName>
        <fullName evidence="6">Bicarbonate transport ATP-binding protein CmpD</fullName>
        <ecNumber evidence="6">3.6.3.-</ecNumber>
    </submittedName>
</protein>
<keyword evidence="1" id="KW-0813">Transport</keyword>
<dbReference type="SMART" id="SM00382">
    <property type="entry name" value="AAA"/>
    <property type="match status" value="1"/>
</dbReference>
<dbReference type="InterPro" id="IPR017871">
    <property type="entry name" value="ABC_transporter-like_CS"/>
</dbReference>
<dbReference type="EMBL" id="CP024988">
    <property type="protein sequence ID" value="AWT25086.1"/>
    <property type="molecule type" value="Genomic_DNA"/>
</dbReference>
<keyword evidence="7" id="KW-1185">Reference proteome</keyword>
<dbReference type="Gene3D" id="3.40.50.300">
    <property type="entry name" value="P-loop containing nucleotide triphosphate hydrolases"/>
    <property type="match status" value="1"/>
</dbReference>
<evidence type="ECO:0000259" key="5">
    <source>
        <dbReference type="PROSITE" id="PS50893"/>
    </source>
</evidence>